<dbReference type="InterPro" id="IPR036135">
    <property type="entry name" value="MoeA_linker/N_sf"/>
</dbReference>
<evidence type="ECO:0000313" key="2">
    <source>
        <dbReference type="EMBL" id="SBV30610.1"/>
    </source>
</evidence>
<evidence type="ECO:0000256" key="1">
    <source>
        <dbReference type="SAM" id="MobiDB-lite"/>
    </source>
</evidence>
<reference evidence="3" key="1">
    <citation type="submission" date="2016-06" db="EMBL/GenBank/DDBJ databases">
        <authorList>
            <person name="Varghese N."/>
        </authorList>
    </citation>
    <scope>NUCLEOTIDE SEQUENCE [LARGE SCALE GENOMIC DNA]</scope>
    <source>
        <strain evidence="3">DSM 45344</strain>
    </source>
</reference>
<name>A0A1C3NDI0_9ACTN</name>
<evidence type="ECO:0000313" key="3">
    <source>
        <dbReference type="Proteomes" id="UP000199393"/>
    </source>
</evidence>
<feature type="region of interest" description="Disordered" evidence="1">
    <location>
        <begin position="1"/>
        <end position="33"/>
    </location>
</feature>
<protein>
    <submittedName>
        <fullName evidence="2">Uncharacterized protein</fullName>
    </submittedName>
</protein>
<dbReference type="STRING" id="307121.GA0070620_6208"/>
<gene>
    <name evidence="2" type="ORF">GA0070620_6208</name>
</gene>
<dbReference type="Proteomes" id="UP000199393">
    <property type="component" value="Chromosome I"/>
</dbReference>
<dbReference type="AlphaFoldDB" id="A0A1C3NDI0"/>
<keyword evidence="3" id="KW-1185">Reference proteome</keyword>
<accession>A0A1C3NDI0</accession>
<organism evidence="2 3">
    <name type="scientific">Micromonospora krabiensis</name>
    <dbReference type="NCBI Taxonomy" id="307121"/>
    <lineage>
        <taxon>Bacteria</taxon>
        <taxon>Bacillati</taxon>
        <taxon>Actinomycetota</taxon>
        <taxon>Actinomycetes</taxon>
        <taxon>Micromonosporales</taxon>
        <taxon>Micromonosporaceae</taxon>
        <taxon>Micromonospora</taxon>
    </lineage>
</organism>
<dbReference type="SUPFAM" id="SSF63882">
    <property type="entry name" value="MoeA N-terminal region -like"/>
    <property type="match status" value="1"/>
</dbReference>
<sequence length="123" mass="13259">MDGYRGRSVAAGEREARVQEREPAAGPDPLPYAEVTDDGYAVRAAETFTAREYGPALLLSGDCPRCGHPISWPLVDAVYKNVTPVPSADADHRAVLCTCESEHPARPAGRSGCGAYWTLEVER</sequence>
<dbReference type="GO" id="GO:0032324">
    <property type="term" value="P:molybdopterin cofactor biosynthetic process"/>
    <property type="evidence" value="ECO:0007669"/>
    <property type="project" value="InterPro"/>
</dbReference>
<proteinExistence type="predicted"/>
<feature type="compositionally biased region" description="Basic and acidic residues" evidence="1">
    <location>
        <begin position="12"/>
        <end position="23"/>
    </location>
</feature>
<dbReference type="EMBL" id="LT598496">
    <property type="protein sequence ID" value="SBV30610.1"/>
    <property type="molecule type" value="Genomic_DNA"/>
</dbReference>